<dbReference type="Pfam" id="PF03451">
    <property type="entry name" value="HELP"/>
    <property type="match status" value="1"/>
</dbReference>
<dbReference type="InterPro" id="IPR015943">
    <property type="entry name" value="WD40/YVTN_repeat-like_dom_sf"/>
</dbReference>
<organism evidence="7 8">
    <name type="scientific">Actinia tenebrosa</name>
    <name type="common">Australian red waratah sea anemone</name>
    <dbReference type="NCBI Taxonomy" id="6105"/>
    <lineage>
        <taxon>Eukaryota</taxon>
        <taxon>Metazoa</taxon>
        <taxon>Cnidaria</taxon>
        <taxon>Anthozoa</taxon>
        <taxon>Hexacorallia</taxon>
        <taxon>Actiniaria</taxon>
        <taxon>Actiniidae</taxon>
        <taxon>Actinia</taxon>
    </lineage>
</organism>
<name>A0A6P8IP39_ACTTE</name>
<dbReference type="OrthoDB" id="47802at2759"/>
<dbReference type="PROSITE" id="PS50082">
    <property type="entry name" value="WD_REPEATS_2"/>
    <property type="match status" value="2"/>
</dbReference>
<dbReference type="PANTHER" id="PTHR13720:SF33">
    <property type="entry name" value="HELP DOMAIN-CONTAINING PROTEIN"/>
    <property type="match status" value="1"/>
</dbReference>
<feature type="repeat" description="WD" evidence="3">
    <location>
        <begin position="933"/>
        <end position="966"/>
    </location>
</feature>
<evidence type="ECO:0000313" key="8">
    <source>
        <dbReference type="RefSeq" id="XP_031568801.1"/>
    </source>
</evidence>
<dbReference type="Gene3D" id="2.130.10.10">
    <property type="entry name" value="YVTN repeat-like/Quinoprotein amine dehydrogenase"/>
    <property type="match status" value="2"/>
</dbReference>
<dbReference type="InterPro" id="IPR019775">
    <property type="entry name" value="WD40_repeat_CS"/>
</dbReference>
<dbReference type="InterPro" id="IPR005108">
    <property type="entry name" value="HELP"/>
</dbReference>
<dbReference type="FunFam" id="2.130.10.10:FF:000320">
    <property type="entry name" value="echinoderm microtubule-associated protein-like 6"/>
    <property type="match status" value="1"/>
</dbReference>
<dbReference type="GO" id="GO:0008017">
    <property type="term" value="F:microtubule binding"/>
    <property type="evidence" value="ECO:0007669"/>
    <property type="project" value="TreeGrafter"/>
</dbReference>
<feature type="repeat" description="WD" evidence="3">
    <location>
        <begin position="778"/>
        <end position="819"/>
    </location>
</feature>
<dbReference type="RefSeq" id="XP_031568801.1">
    <property type="nucleotide sequence ID" value="XM_031712941.1"/>
</dbReference>
<evidence type="ECO:0000259" key="5">
    <source>
        <dbReference type="Pfam" id="PF23409"/>
    </source>
</evidence>
<dbReference type="GO" id="GO:0005929">
    <property type="term" value="C:cilium"/>
    <property type="evidence" value="ECO:0007669"/>
    <property type="project" value="UniProtKB-ARBA"/>
</dbReference>
<dbReference type="InterPro" id="IPR055439">
    <property type="entry name" value="Beta-prop_EML_1st"/>
</dbReference>
<dbReference type="AlphaFoldDB" id="A0A6P8IP39"/>
<accession>A0A6P8IP39</accession>
<evidence type="ECO:0000256" key="2">
    <source>
        <dbReference type="ARBA" id="ARBA00022737"/>
    </source>
</evidence>
<dbReference type="Pfam" id="PF23414">
    <property type="entry name" value="Beta-prop_EML_2"/>
    <property type="match status" value="1"/>
</dbReference>
<feature type="region of interest" description="Disordered" evidence="4">
    <location>
        <begin position="1"/>
        <end position="24"/>
    </location>
</feature>
<evidence type="ECO:0000256" key="1">
    <source>
        <dbReference type="ARBA" id="ARBA00022574"/>
    </source>
</evidence>
<dbReference type="SUPFAM" id="SSF50978">
    <property type="entry name" value="WD40 repeat-like"/>
    <property type="match status" value="2"/>
</dbReference>
<keyword evidence="2" id="KW-0677">Repeat</keyword>
<dbReference type="InterPro" id="IPR001680">
    <property type="entry name" value="WD40_rpt"/>
</dbReference>
<dbReference type="InterPro" id="IPR036322">
    <property type="entry name" value="WD40_repeat_dom_sf"/>
</dbReference>
<feature type="compositionally biased region" description="Basic and acidic residues" evidence="4">
    <location>
        <begin position="85"/>
        <end position="103"/>
    </location>
</feature>
<feature type="domain" description="EML-like first beta-propeller" evidence="5">
    <location>
        <begin position="418"/>
        <end position="683"/>
    </location>
</feature>
<reference evidence="8" key="1">
    <citation type="submission" date="2025-08" db="UniProtKB">
        <authorList>
            <consortium name="RefSeq"/>
        </authorList>
    </citation>
    <scope>IDENTIFICATION</scope>
    <source>
        <tissue evidence="8">Tentacle</tissue>
    </source>
</reference>
<evidence type="ECO:0000256" key="3">
    <source>
        <dbReference type="PROSITE-ProRule" id="PRU00221"/>
    </source>
</evidence>
<evidence type="ECO:0000259" key="6">
    <source>
        <dbReference type="Pfam" id="PF23414"/>
    </source>
</evidence>
<feature type="compositionally biased region" description="Polar residues" evidence="4">
    <location>
        <begin position="350"/>
        <end position="369"/>
    </location>
</feature>
<dbReference type="PANTHER" id="PTHR13720">
    <property type="entry name" value="WD-40 REPEAT PROTEIN"/>
    <property type="match status" value="1"/>
</dbReference>
<dbReference type="FunFam" id="2.130.10.10:FF:000024">
    <property type="entry name" value="Putative echinoderm microtubule-associated protein-like 6"/>
    <property type="match status" value="1"/>
</dbReference>
<feature type="region of interest" description="Disordered" evidence="4">
    <location>
        <begin position="43"/>
        <end position="144"/>
    </location>
</feature>
<dbReference type="SMART" id="SM00320">
    <property type="entry name" value="WD40"/>
    <property type="match status" value="10"/>
</dbReference>
<feature type="domain" description="EML-like second beta-propeller" evidence="6">
    <location>
        <begin position="702"/>
        <end position="966"/>
    </location>
</feature>
<protein>
    <submittedName>
        <fullName evidence="8">Echinoderm microtubule-associated protein-like 6</fullName>
    </submittedName>
</protein>
<dbReference type="InterPro" id="IPR050630">
    <property type="entry name" value="WD_repeat_EMAP"/>
</dbReference>
<gene>
    <name evidence="8" type="primary">LOC116303411</name>
</gene>
<dbReference type="KEGG" id="aten:116303411"/>
<dbReference type="InterPro" id="IPR055442">
    <property type="entry name" value="Beta-prop_EML-like_2nd"/>
</dbReference>
<evidence type="ECO:0000256" key="4">
    <source>
        <dbReference type="SAM" id="MobiDB-lite"/>
    </source>
</evidence>
<sequence>MFTREKNKVDPGGTKGGKKKKPAWETLLSSQAKKLQIQEQARTWLRRASPGLSDDSDDEYDRLNTSISPNTSFKHSRSMTAGQDGHWRGLRRDKSAKKGDRLSHSWGPNNFQQTNGFQHSNGFQKSNGFQHSNGLHNSNGFLPSSNTQEVDDIWANSRGRTMTGSRTDLIQGDFQFHAGYPPIPHRLVSKIQRGRYVNFQEMVAENLGGTAKGLKTPIDGTDRINDVTKWIDCMAIYISIIAQTNPERVQDLMVYQSHIMRLMRVSHDKKSWQRYDVAFRRKAAQNDMATWGNVDENLWILACSEEARQPVTCRPCMSVLHDDNTCPITAMNREDEPKASKKNMWGVRSYSPSRDTQGRPRSTSPNRSLQLPKEGLELKFAFGYHGYNACNNLFYTQSNEMVFHVAALGIVYSPVTHQQRFYKGHTDDILCLTIHDVKDYVATGQVGRYAETHVWDAMTMRTVARLKGVHKRGIICVDFSGDGKKLADVGLDDDHIICIWDWRKEEKLASTRGHKDMIFVLEWNPFNPNYFVSVGEKHIKFWTHNGSKIDKRPVTFGKAGTAATMLCVCHSPIDDLCFAGSDNGTVYVWQGTTLRRTVQAHKGPVCAMYSMCQSKNEGYVTGGRDGVVVMWDKYFEQCLKAFKVENSAMNPGSVLLQDLPPIRSIHTDEDKILIGTGNDEIIEIGVDGKMTIVVQGHGEGEVWGLDTHPMKNECVTVSDDKTLRVWDLNTLLLKKVKKLKKGGRAVAYSPDGGSLAVGQNDGGFLILEETTLDKVVGYKDRKEEISDIKFSPDGKFLAVGSHDNYVDVYSVKRGKRTGVCKGSSSYITHLDWDVKGRLIQTNSGAREHLFYEAPHIRRQTLTTEDAEKIDWATFTCVLGPMVKGVYPPLTDVTDVNATARSHDHILLASGDDFGMVKLFNFPVFNRGARYRQYNGHSSHVTNVCWTHDDRVLVSTGGLDTALLVWERVHINEEDDAEVVEDKVFVQPKFLPTGPVRDPLAKGKPQFD</sequence>
<feature type="region of interest" description="Disordered" evidence="4">
    <location>
        <begin position="330"/>
        <end position="369"/>
    </location>
</feature>
<dbReference type="Proteomes" id="UP000515163">
    <property type="component" value="Unplaced"/>
</dbReference>
<keyword evidence="1 3" id="KW-0853">WD repeat</keyword>
<dbReference type="Pfam" id="PF23409">
    <property type="entry name" value="Beta-prop_EML"/>
    <property type="match status" value="1"/>
</dbReference>
<proteinExistence type="predicted"/>
<dbReference type="GeneID" id="116303411"/>
<evidence type="ECO:0000313" key="7">
    <source>
        <dbReference type="Proteomes" id="UP000515163"/>
    </source>
</evidence>
<dbReference type="InParanoid" id="A0A6P8IP39"/>
<keyword evidence="7" id="KW-1185">Reference proteome</keyword>
<feature type="compositionally biased region" description="Polar residues" evidence="4">
    <location>
        <begin position="63"/>
        <end position="81"/>
    </location>
</feature>
<feature type="compositionally biased region" description="Polar residues" evidence="4">
    <location>
        <begin position="106"/>
        <end position="144"/>
    </location>
</feature>
<dbReference type="PROSITE" id="PS00678">
    <property type="entry name" value="WD_REPEATS_1"/>
    <property type="match status" value="1"/>
</dbReference>